<evidence type="ECO:0000256" key="1">
    <source>
        <dbReference type="ARBA" id="ARBA00006754"/>
    </source>
</evidence>
<feature type="domain" description="GAF" evidence="2">
    <location>
        <begin position="197"/>
        <end position="339"/>
    </location>
</feature>
<dbReference type="eggNOG" id="COG3605">
    <property type="taxonomic scope" value="Bacteria"/>
</dbReference>
<evidence type="ECO:0000259" key="2">
    <source>
        <dbReference type="SMART" id="SM00065"/>
    </source>
</evidence>
<dbReference type="InterPro" id="IPR042070">
    <property type="entry name" value="PucR_C-HTH_sf"/>
</dbReference>
<evidence type="ECO:0000313" key="3">
    <source>
        <dbReference type="EMBL" id="EJZ06855.1"/>
    </source>
</evidence>
<accession>K0UPA0</accession>
<name>K0UPA0_MYCVA</name>
<reference evidence="3 4" key="1">
    <citation type="journal article" date="2012" name="J. Bacteriol.">
        <title>Complete Genome Sequence of Mycobacterium vaccae Type Strain ATCC 25954.</title>
        <authorList>
            <person name="Ho Y.S."/>
            <person name="Adroub S.A."/>
            <person name="Abadi M."/>
            <person name="Al Alwan B."/>
            <person name="Alkhateeb R."/>
            <person name="Gao G."/>
            <person name="Ragab A."/>
            <person name="Ali S."/>
            <person name="van Soolingen D."/>
            <person name="Bitter W."/>
            <person name="Pain A."/>
            <person name="Abdallah A.M."/>
        </authorList>
    </citation>
    <scope>NUCLEOTIDE SEQUENCE [LARGE SCALE GENOMIC DNA]</scope>
    <source>
        <strain evidence="3 4">ATCC 25954</strain>
    </source>
</reference>
<dbReference type="Proteomes" id="UP000006072">
    <property type="component" value="Unassembled WGS sequence"/>
</dbReference>
<dbReference type="InterPro" id="IPR029016">
    <property type="entry name" value="GAF-like_dom_sf"/>
</dbReference>
<dbReference type="Pfam" id="PF13185">
    <property type="entry name" value="GAF_2"/>
    <property type="match status" value="1"/>
</dbReference>
<comment type="caution">
    <text evidence="3">The sequence shown here is derived from an EMBL/GenBank/DDBJ whole genome shotgun (WGS) entry which is preliminary data.</text>
</comment>
<dbReference type="AlphaFoldDB" id="K0UPA0"/>
<dbReference type="SMART" id="SM00065">
    <property type="entry name" value="GAF"/>
    <property type="match status" value="2"/>
</dbReference>
<feature type="domain" description="GAF" evidence="2">
    <location>
        <begin position="26"/>
        <end position="176"/>
    </location>
</feature>
<dbReference type="InterPro" id="IPR051448">
    <property type="entry name" value="CdaR-like_regulators"/>
</dbReference>
<dbReference type="InterPro" id="IPR025736">
    <property type="entry name" value="PucR_C-HTH_dom"/>
</dbReference>
<dbReference type="InterPro" id="IPR041522">
    <property type="entry name" value="CdaR_GGDEF"/>
</dbReference>
<dbReference type="EMBL" id="ALQA01000051">
    <property type="protein sequence ID" value="EJZ06855.1"/>
    <property type="molecule type" value="Genomic_DNA"/>
</dbReference>
<dbReference type="eggNOG" id="COG2508">
    <property type="taxonomic scope" value="Bacteria"/>
</dbReference>
<dbReference type="Gene3D" id="3.30.450.40">
    <property type="match status" value="2"/>
</dbReference>
<dbReference type="HOGENOM" id="CLU_459048_0_0_11"/>
<dbReference type="Gene3D" id="1.10.10.2840">
    <property type="entry name" value="PucR C-terminal helix-turn-helix domain"/>
    <property type="match status" value="1"/>
</dbReference>
<keyword evidence="4" id="KW-1185">Reference proteome</keyword>
<dbReference type="PANTHER" id="PTHR33744">
    <property type="entry name" value="CARBOHYDRATE DIACID REGULATOR"/>
    <property type="match status" value="1"/>
</dbReference>
<dbReference type="InterPro" id="IPR003018">
    <property type="entry name" value="GAF"/>
</dbReference>
<dbReference type="Pfam" id="PF13556">
    <property type="entry name" value="HTH_30"/>
    <property type="match status" value="1"/>
</dbReference>
<comment type="similarity">
    <text evidence="1">Belongs to the CdaR family.</text>
</comment>
<dbReference type="SUPFAM" id="SSF55781">
    <property type="entry name" value="GAF domain-like"/>
    <property type="match status" value="2"/>
</dbReference>
<dbReference type="RefSeq" id="WP_003929469.1">
    <property type="nucleotide sequence ID" value="NZ_JH814686.1"/>
</dbReference>
<protein>
    <submittedName>
        <fullName evidence="3">Putative GAF sensor protein</fullName>
    </submittedName>
</protein>
<evidence type="ECO:0000313" key="4">
    <source>
        <dbReference type="Proteomes" id="UP000006072"/>
    </source>
</evidence>
<proteinExistence type="inferred from homology"/>
<gene>
    <name evidence="3" type="ORF">MVAC_20553</name>
</gene>
<dbReference type="Pfam" id="PF17853">
    <property type="entry name" value="GGDEF_2"/>
    <property type="match status" value="1"/>
</dbReference>
<sequence>MPDEPLSQVELRAVQHLAGVLASTTDVVVVAQGVADAIQAGRGNRDVYSYVYDTAAKELVLTGATESPAADHVGDLRVAFGDGVTGWVAAMKQSCLVPGEPAHDPRFLPYPGIGEERYGAIFSVPIMSPEEEPLGCITVWATTGHHFDPGEVAFVERMAALVAPVFDTARARQTGSRLFQVADGLTELASMVSSGTPTGPTLDHAVEFLTEAADADVAVMIVTDPSGADRVYLKVRSAADSGRPELDALRQELLTVDKDVRHGVTDWRTASQQVNRVFDGITGAVSSAAVRVGAEEYGVLTCCRIRPQRFCARETALVAAVAQQGAVAIRLAVLTDELASRNRLNWFLRDLSAGRLGADELRSRAAAVGLDSAARHVLVVGSVSTPSMPRGETGPVSVALGDLLVKGSVLPADTMYASTPHQTVAVVPWQGDAESVDALRIPLLELCSRLRSAGRAVTFGLSQPVSSITELGGALAEAREAMAIGSRLDNPNGVFTLDDVGHHLLLMRVSGVEAIRDRYAVAITRIAEYDRVKGTELLETLSVFLHYRSQSAASRELYVHRNTLNQRLTRAANLSGIDVLEPAEWFPLQLALKVHQSRPDQPTLQPGR</sequence>
<organism evidence="3 4">
    <name type="scientific">Mycolicibacterium vaccae ATCC 25954</name>
    <dbReference type="NCBI Taxonomy" id="1194972"/>
    <lineage>
        <taxon>Bacteria</taxon>
        <taxon>Bacillati</taxon>
        <taxon>Actinomycetota</taxon>
        <taxon>Actinomycetes</taxon>
        <taxon>Mycobacteriales</taxon>
        <taxon>Mycobacteriaceae</taxon>
        <taxon>Mycolicibacterium</taxon>
    </lineage>
</organism>
<dbReference type="PATRIC" id="fig|1194972.3.peg.4095"/>